<dbReference type="Proteomes" id="UP001055149">
    <property type="component" value="Unassembled WGS sequence"/>
</dbReference>
<comment type="similarity">
    <text evidence="1">Belongs to the CapA family.</text>
</comment>
<dbReference type="InterPro" id="IPR019079">
    <property type="entry name" value="Capsule_synth_CapA"/>
</dbReference>
<comment type="caution">
    <text evidence="5">The sequence shown here is derived from an EMBL/GenBank/DDBJ whole genome shotgun (WGS) entry which is preliminary data.</text>
</comment>
<dbReference type="SUPFAM" id="SSF56300">
    <property type="entry name" value="Metallo-dependent phosphatases"/>
    <property type="match status" value="1"/>
</dbReference>
<reference evidence="5" key="1">
    <citation type="journal article" date="2022" name="Int. J. Syst. Evol. Microbiol.">
        <title>A novel species of lactic acid bacteria, Ligilactobacillus pabuli sp. nov., isolated from alfalfa silage.</title>
        <authorList>
            <person name="Tohno M."/>
            <person name="Tanizawa Y."/>
            <person name="Sawada H."/>
            <person name="Sakamoto M."/>
            <person name="Ohkuma M."/>
            <person name="Kobayashi H."/>
        </authorList>
    </citation>
    <scope>NUCLEOTIDE SEQUENCE</scope>
    <source>
        <strain evidence="5">AF129</strain>
    </source>
</reference>
<evidence type="ECO:0000313" key="5">
    <source>
        <dbReference type="EMBL" id="GKS81309.1"/>
    </source>
</evidence>
<organism evidence="5 6">
    <name type="scientific">Ligilactobacillus pabuli</name>
    <dbReference type="NCBI Taxonomy" id="2886039"/>
    <lineage>
        <taxon>Bacteria</taxon>
        <taxon>Bacillati</taxon>
        <taxon>Bacillota</taxon>
        <taxon>Bacilli</taxon>
        <taxon>Lactobacillales</taxon>
        <taxon>Lactobacillaceae</taxon>
        <taxon>Ligilactobacillus</taxon>
    </lineage>
</organism>
<dbReference type="SMART" id="SM00854">
    <property type="entry name" value="PGA_cap"/>
    <property type="match status" value="1"/>
</dbReference>
<dbReference type="PANTHER" id="PTHR33393">
    <property type="entry name" value="POLYGLUTAMINE SYNTHESIS ACCESSORY PROTEIN RV0574C-RELATED"/>
    <property type="match status" value="1"/>
</dbReference>
<feature type="region of interest" description="Disordered" evidence="2">
    <location>
        <begin position="1"/>
        <end position="30"/>
    </location>
</feature>
<dbReference type="Gene3D" id="3.60.21.10">
    <property type="match status" value="1"/>
</dbReference>
<accession>A0ABQ5JGW2</accession>
<feature type="compositionally biased region" description="Basic residues" evidence="2">
    <location>
        <begin position="1"/>
        <end position="19"/>
    </location>
</feature>
<sequence length="417" mass="47289">MAKYSRTKQKHNAAHKNKHGPQAPATRLLPPSTEKLTFKQKIIQQTRYRRPLRVVTLLIVALCLFFSAWVTDYLHNQVLIVKHNISLTSRPSDRLQLSFVGDVMLDRGNARKGRHGGYDQFFTHAKQVWRQSDLTFANLENVVTDQATQLSEIEGKNIHFKMDPAGLTALQKAGFTTVGVANNHVGDYGEKGVRDTMAALNQRQLDFAGLGENTADALKYQLYDIDGIKVSFLAVTDVIPPGTRAKEQRAGMLTTTNDEYLNLIQEAAAQSDYTVVYAHWGNENGFKVNDRQQKLGHQMTDAGADLVVGMHSHVVQPIEKYKNGLILYSLGNFVFEQQYSRQKDTVVANLRLDQQGKLTLEVVPMRIKDGVPTITRNPFFKQRIYHQLTKQLPAKDYSKRPDSLVVRNFGYHYQFKK</sequence>
<evidence type="ECO:0000259" key="4">
    <source>
        <dbReference type="SMART" id="SM00854"/>
    </source>
</evidence>
<feature type="domain" description="Capsule synthesis protein CapA" evidence="4">
    <location>
        <begin position="96"/>
        <end position="337"/>
    </location>
</feature>
<dbReference type="InterPro" id="IPR052169">
    <property type="entry name" value="CW_Biosynth-Accessory"/>
</dbReference>
<keyword evidence="3" id="KW-0812">Transmembrane</keyword>
<dbReference type="RefSeq" id="WP_244055065.1">
    <property type="nucleotide sequence ID" value="NZ_BQXH01000007.1"/>
</dbReference>
<gene>
    <name evidence="5" type="primary">capA</name>
    <name evidence="5" type="ORF">LPAF129_09950</name>
</gene>
<evidence type="ECO:0000256" key="2">
    <source>
        <dbReference type="SAM" id="MobiDB-lite"/>
    </source>
</evidence>
<feature type="transmembrane region" description="Helical" evidence="3">
    <location>
        <begin position="51"/>
        <end position="70"/>
    </location>
</feature>
<dbReference type="InterPro" id="IPR029052">
    <property type="entry name" value="Metallo-depent_PP-like"/>
</dbReference>
<keyword evidence="3" id="KW-1133">Transmembrane helix</keyword>
<protein>
    <submittedName>
        <fullName evidence="5">PGA biosynthesis protein CapA</fullName>
    </submittedName>
</protein>
<dbReference type="PANTHER" id="PTHR33393:SF13">
    <property type="entry name" value="PGA BIOSYNTHESIS PROTEIN CAPA"/>
    <property type="match status" value="1"/>
</dbReference>
<dbReference type="EMBL" id="BQXH01000007">
    <property type="protein sequence ID" value="GKS81309.1"/>
    <property type="molecule type" value="Genomic_DNA"/>
</dbReference>
<evidence type="ECO:0000256" key="3">
    <source>
        <dbReference type="SAM" id="Phobius"/>
    </source>
</evidence>
<evidence type="ECO:0000313" key="6">
    <source>
        <dbReference type="Proteomes" id="UP001055149"/>
    </source>
</evidence>
<dbReference type="Pfam" id="PF09587">
    <property type="entry name" value="PGA_cap"/>
    <property type="match status" value="1"/>
</dbReference>
<proteinExistence type="inferred from homology"/>
<evidence type="ECO:0000256" key="1">
    <source>
        <dbReference type="ARBA" id="ARBA00005662"/>
    </source>
</evidence>
<name>A0ABQ5JGW2_9LACO</name>
<keyword evidence="3" id="KW-0472">Membrane</keyword>
<dbReference type="CDD" id="cd07381">
    <property type="entry name" value="MPP_CapA"/>
    <property type="match status" value="1"/>
</dbReference>
<keyword evidence="6" id="KW-1185">Reference proteome</keyword>